<keyword evidence="2" id="KW-1185">Reference proteome</keyword>
<organism evidence="1 2">
    <name type="scientific">Glossina pallidipes</name>
    <name type="common">Tsetse fly</name>
    <dbReference type="NCBI Taxonomy" id="7398"/>
    <lineage>
        <taxon>Eukaryota</taxon>
        <taxon>Metazoa</taxon>
        <taxon>Ecdysozoa</taxon>
        <taxon>Arthropoda</taxon>
        <taxon>Hexapoda</taxon>
        <taxon>Insecta</taxon>
        <taxon>Pterygota</taxon>
        <taxon>Neoptera</taxon>
        <taxon>Endopterygota</taxon>
        <taxon>Diptera</taxon>
        <taxon>Brachycera</taxon>
        <taxon>Muscomorpha</taxon>
        <taxon>Hippoboscoidea</taxon>
        <taxon>Glossinidae</taxon>
        <taxon>Glossina</taxon>
    </lineage>
</organism>
<dbReference type="AlphaFoldDB" id="A0A1B0ABW3"/>
<protein>
    <submittedName>
        <fullName evidence="1">Uncharacterized protein</fullName>
    </submittedName>
</protein>
<dbReference type="EnsemblMetazoa" id="GPAI040576-RA">
    <property type="protein sequence ID" value="GPAI040576-PA"/>
    <property type="gene ID" value="GPAI040576"/>
</dbReference>
<name>A0A1B0ABW3_GLOPL</name>
<evidence type="ECO:0000313" key="1">
    <source>
        <dbReference type="EnsemblMetazoa" id="GPAI040576-PA"/>
    </source>
</evidence>
<accession>A0A1B0ABW3</accession>
<reference evidence="2" key="1">
    <citation type="submission" date="2014-03" db="EMBL/GenBank/DDBJ databases">
        <authorList>
            <person name="Aksoy S."/>
            <person name="Warren W."/>
            <person name="Wilson R.K."/>
        </authorList>
    </citation>
    <scope>NUCLEOTIDE SEQUENCE [LARGE SCALE GENOMIC DNA]</scope>
    <source>
        <strain evidence="2">IAEA</strain>
    </source>
</reference>
<dbReference type="Proteomes" id="UP000092445">
    <property type="component" value="Unassembled WGS sequence"/>
</dbReference>
<sequence length="102" mass="11558">MRKRELQSIPLKLGELKEYDVVKAERTPIKSKNIDESNMKESSPIVNVTPKSKKEVQERINPTIVPAAINFNSKCLNTKFLFVIGSLAQIEREAVLSRAFTI</sequence>
<evidence type="ECO:0000313" key="2">
    <source>
        <dbReference type="Proteomes" id="UP000092445"/>
    </source>
</evidence>
<reference evidence="1" key="2">
    <citation type="submission" date="2020-05" db="UniProtKB">
        <authorList>
            <consortium name="EnsemblMetazoa"/>
        </authorList>
    </citation>
    <scope>IDENTIFICATION</scope>
    <source>
        <strain evidence="1">IAEA</strain>
    </source>
</reference>
<proteinExistence type="predicted"/>
<dbReference type="VEuPathDB" id="VectorBase:GPAI040576"/>